<keyword evidence="3" id="KW-0378">Hydrolase</keyword>
<evidence type="ECO:0000256" key="2">
    <source>
        <dbReference type="SAM" id="Phobius"/>
    </source>
</evidence>
<keyword evidence="2" id="KW-1133">Transmembrane helix</keyword>
<sequence length="315" mass="35743">MTAAIVLLFGVVGAMDNVFYAEKEVIDQFDEIVVHIDDIEYDSFRCQLHRPVRIVAGRRYPLVLWLHGANEGGKDNEQQLRWMELVFEARPPSKQDYYVLALQCPSDDTPWFLDDVNDDELVRDGVPAEMLEYAMLALDWTLSNEPIDADRVYAAGVSSGGTACWELGIRRPNQFAAILPMASSGSDWSRIAAMKSTPVWAFHSLRDKLSYEGVQRTVQRLQDLGGCAKLTLVNNADHGIKSVLHEHDCWTGAIIYYDALGWLFSQRRGAIFARSAGFRPWPWWNWVVLGGAVGLCCAAWRFENRRRAMSSHQER</sequence>
<keyword evidence="2" id="KW-0472">Membrane</keyword>
<feature type="transmembrane region" description="Helical" evidence="2">
    <location>
        <begin position="283"/>
        <end position="302"/>
    </location>
</feature>
<evidence type="ECO:0000313" key="4">
    <source>
        <dbReference type="Proteomes" id="UP000317421"/>
    </source>
</evidence>
<dbReference type="RefSeq" id="WP_146444110.1">
    <property type="nucleotide sequence ID" value="NZ_SJPR01000001.1"/>
</dbReference>
<dbReference type="Gene3D" id="3.40.50.1820">
    <property type="entry name" value="alpha/beta hydrolase"/>
    <property type="match status" value="1"/>
</dbReference>
<evidence type="ECO:0000313" key="3">
    <source>
        <dbReference type="EMBL" id="TWU00436.1"/>
    </source>
</evidence>
<evidence type="ECO:0000256" key="1">
    <source>
        <dbReference type="ARBA" id="ARBA00022729"/>
    </source>
</evidence>
<reference evidence="3 4" key="1">
    <citation type="submission" date="2019-02" db="EMBL/GenBank/DDBJ databases">
        <title>Deep-cultivation of Planctomycetes and their phenomic and genomic characterization uncovers novel biology.</title>
        <authorList>
            <person name="Wiegand S."/>
            <person name="Jogler M."/>
            <person name="Boedeker C."/>
            <person name="Pinto D."/>
            <person name="Vollmers J."/>
            <person name="Rivas-Marin E."/>
            <person name="Kohn T."/>
            <person name="Peeters S.H."/>
            <person name="Heuer A."/>
            <person name="Rast P."/>
            <person name="Oberbeckmann S."/>
            <person name="Bunk B."/>
            <person name="Jeske O."/>
            <person name="Meyerdierks A."/>
            <person name="Storesund J.E."/>
            <person name="Kallscheuer N."/>
            <person name="Luecker S."/>
            <person name="Lage O.M."/>
            <person name="Pohl T."/>
            <person name="Merkel B.J."/>
            <person name="Hornburger P."/>
            <person name="Mueller R.-W."/>
            <person name="Bruemmer F."/>
            <person name="Labrenz M."/>
            <person name="Spormann A.M."/>
            <person name="Op Den Camp H."/>
            <person name="Overmann J."/>
            <person name="Amann R."/>
            <person name="Jetten M.S.M."/>
            <person name="Mascher T."/>
            <person name="Medema M.H."/>
            <person name="Devos D.P."/>
            <person name="Kaster A.-K."/>
            <person name="Ovreas L."/>
            <person name="Rohde M."/>
            <person name="Galperin M.Y."/>
            <person name="Jogler C."/>
        </authorList>
    </citation>
    <scope>NUCLEOTIDE SEQUENCE [LARGE SCALE GENOMIC DNA]</scope>
    <source>
        <strain evidence="3 4">Pla108</strain>
    </source>
</reference>
<dbReference type="InterPro" id="IPR050955">
    <property type="entry name" value="Plant_Biomass_Hydrol_Est"/>
</dbReference>
<keyword evidence="4" id="KW-1185">Reference proteome</keyword>
<organism evidence="3 4">
    <name type="scientific">Botrimarina colliarenosi</name>
    <dbReference type="NCBI Taxonomy" id="2528001"/>
    <lineage>
        <taxon>Bacteria</taxon>
        <taxon>Pseudomonadati</taxon>
        <taxon>Planctomycetota</taxon>
        <taxon>Planctomycetia</taxon>
        <taxon>Pirellulales</taxon>
        <taxon>Lacipirellulaceae</taxon>
        <taxon>Botrimarina</taxon>
    </lineage>
</organism>
<keyword evidence="1" id="KW-0732">Signal</keyword>
<accession>A0A5C6AMT3</accession>
<dbReference type="AlphaFoldDB" id="A0A5C6AMT3"/>
<dbReference type="SUPFAM" id="SSF53474">
    <property type="entry name" value="alpha/beta-Hydrolases"/>
    <property type="match status" value="1"/>
</dbReference>
<name>A0A5C6AMT3_9BACT</name>
<dbReference type="EMBL" id="SJPR01000001">
    <property type="protein sequence ID" value="TWU00436.1"/>
    <property type="molecule type" value="Genomic_DNA"/>
</dbReference>
<proteinExistence type="predicted"/>
<dbReference type="Proteomes" id="UP000317421">
    <property type="component" value="Unassembled WGS sequence"/>
</dbReference>
<dbReference type="GO" id="GO:0016787">
    <property type="term" value="F:hydrolase activity"/>
    <property type="evidence" value="ECO:0007669"/>
    <property type="project" value="UniProtKB-KW"/>
</dbReference>
<dbReference type="PANTHER" id="PTHR43037">
    <property type="entry name" value="UNNAMED PRODUCT-RELATED"/>
    <property type="match status" value="1"/>
</dbReference>
<comment type="caution">
    <text evidence="3">The sequence shown here is derived from an EMBL/GenBank/DDBJ whole genome shotgun (WGS) entry which is preliminary data.</text>
</comment>
<gene>
    <name evidence="3" type="ORF">Pla108_13870</name>
</gene>
<keyword evidence="2" id="KW-0812">Transmembrane</keyword>
<dbReference type="PANTHER" id="PTHR43037:SF1">
    <property type="entry name" value="BLL1128 PROTEIN"/>
    <property type="match status" value="1"/>
</dbReference>
<protein>
    <submittedName>
        <fullName evidence="3">Alpha/beta hydrolase family protein</fullName>
    </submittedName>
</protein>
<dbReference type="InterPro" id="IPR029058">
    <property type="entry name" value="AB_hydrolase_fold"/>
</dbReference>
<dbReference type="OrthoDB" id="9764953at2"/>